<dbReference type="GO" id="GO:0003676">
    <property type="term" value="F:nucleic acid binding"/>
    <property type="evidence" value="ECO:0007669"/>
    <property type="project" value="UniProtKB-UniRule"/>
</dbReference>
<dbReference type="Gene3D" id="3.30.420.10">
    <property type="entry name" value="Ribonuclease H-like superfamily/Ribonuclease H"/>
    <property type="match status" value="1"/>
</dbReference>
<dbReference type="InterPro" id="IPR036397">
    <property type="entry name" value="RNaseH_sf"/>
</dbReference>
<gene>
    <name evidence="15" type="ORF">NADFUDRAFT_49110</name>
</gene>
<dbReference type="SUPFAM" id="SSF53098">
    <property type="entry name" value="Ribonuclease H-like"/>
    <property type="match status" value="1"/>
</dbReference>
<dbReference type="InterPro" id="IPR011320">
    <property type="entry name" value="RNase_H1_N"/>
</dbReference>
<evidence type="ECO:0000256" key="2">
    <source>
        <dbReference type="ARBA" id="ARBA00001946"/>
    </source>
</evidence>
<keyword evidence="16" id="KW-1185">Reference proteome</keyword>
<dbReference type="GO" id="GO:0004523">
    <property type="term" value="F:RNA-DNA hybrid ribonuclease activity"/>
    <property type="evidence" value="ECO:0007669"/>
    <property type="project" value="UniProtKB-UniRule"/>
</dbReference>
<dbReference type="InterPro" id="IPR050092">
    <property type="entry name" value="RNase_H"/>
</dbReference>
<evidence type="ECO:0000313" key="16">
    <source>
        <dbReference type="Proteomes" id="UP000095009"/>
    </source>
</evidence>
<dbReference type="FunFam" id="3.40.970.10:FF:000002">
    <property type="entry name" value="Ribonuclease H"/>
    <property type="match status" value="1"/>
</dbReference>
<dbReference type="Proteomes" id="UP000095009">
    <property type="component" value="Unassembled WGS sequence"/>
</dbReference>
<dbReference type="PIRSF" id="PIRSF036852">
    <property type="entry name" value="Ribonuclease_H1_euk"/>
    <property type="match status" value="1"/>
</dbReference>
<dbReference type="Pfam" id="PF00075">
    <property type="entry name" value="RNase_H"/>
    <property type="match status" value="1"/>
</dbReference>
<dbReference type="GO" id="GO:0043137">
    <property type="term" value="P:DNA replication, removal of RNA primer"/>
    <property type="evidence" value="ECO:0007669"/>
    <property type="project" value="TreeGrafter"/>
</dbReference>
<evidence type="ECO:0000256" key="7">
    <source>
        <dbReference type="ARBA" id="ARBA00022722"/>
    </source>
</evidence>
<dbReference type="InterPro" id="IPR037056">
    <property type="entry name" value="RNase_H1_N_sf"/>
</dbReference>
<organism evidence="15 16">
    <name type="scientific">Nadsonia fulvescens var. elongata DSM 6958</name>
    <dbReference type="NCBI Taxonomy" id="857566"/>
    <lineage>
        <taxon>Eukaryota</taxon>
        <taxon>Fungi</taxon>
        <taxon>Dikarya</taxon>
        <taxon>Ascomycota</taxon>
        <taxon>Saccharomycotina</taxon>
        <taxon>Dipodascomycetes</taxon>
        <taxon>Dipodascales</taxon>
        <taxon>Dipodascales incertae sedis</taxon>
        <taxon>Nadsonia</taxon>
    </lineage>
</organism>
<comment type="similarity">
    <text evidence="4 12">Belongs to the RNase H family.</text>
</comment>
<dbReference type="PROSITE" id="PS50879">
    <property type="entry name" value="RNASE_H_1"/>
    <property type="match status" value="1"/>
</dbReference>
<evidence type="ECO:0000313" key="15">
    <source>
        <dbReference type="EMBL" id="ODQ68472.1"/>
    </source>
</evidence>
<dbReference type="PANTHER" id="PTHR10642:SF26">
    <property type="entry name" value="RIBONUCLEASE H1"/>
    <property type="match status" value="1"/>
</dbReference>
<dbReference type="STRING" id="857566.A0A1E3PU38"/>
<evidence type="ECO:0000256" key="1">
    <source>
        <dbReference type="ARBA" id="ARBA00000077"/>
    </source>
</evidence>
<dbReference type="SUPFAM" id="SSF55658">
    <property type="entry name" value="L9 N-domain-like"/>
    <property type="match status" value="1"/>
</dbReference>
<comment type="catalytic activity">
    <reaction evidence="1 12">
        <text>Endonucleolytic cleavage to 5'-phosphomonoester.</text>
        <dbReference type="EC" id="3.1.26.4"/>
    </reaction>
</comment>
<proteinExistence type="inferred from homology"/>
<evidence type="ECO:0000256" key="12">
    <source>
        <dbReference type="PIRNR" id="PIRNR036852"/>
    </source>
</evidence>
<evidence type="ECO:0000256" key="10">
    <source>
        <dbReference type="ARBA" id="ARBA00022801"/>
    </source>
</evidence>
<evidence type="ECO:0000256" key="3">
    <source>
        <dbReference type="ARBA" id="ARBA00004065"/>
    </source>
</evidence>
<evidence type="ECO:0000256" key="6">
    <source>
        <dbReference type="ARBA" id="ARBA00017721"/>
    </source>
</evidence>
<evidence type="ECO:0000256" key="11">
    <source>
        <dbReference type="ARBA" id="ARBA00022842"/>
    </source>
</evidence>
<dbReference type="InterPro" id="IPR012337">
    <property type="entry name" value="RNaseH-like_sf"/>
</dbReference>
<comment type="cofactor">
    <cofactor evidence="2 12">
        <name>Mg(2+)</name>
        <dbReference type="ChEBI" id="CHEBI:18420"/>
    </cofactor>
</comment>
<evidence type="ECO:0000259" key="14">
    <source>
        <dbReference type="PROSITE" id="PS50879"/>
    </source>
</evidence>
<keyword evidence="9 12" id="KW-0255">Endonuclease</keyword>
<dbReference type="AlphaFoldDB" id="A0A1E3PU38"/>
<keyword evidence="11 12" id="KW-0460">Magnesium</keyword>
<sequence length="328" mass="35700">MGKKYYAVRKGRSTGVFTSWDKAKASVEKYPGAVFKSFTDAVTASSFVSAKGGYSASYDSGANISSNSSSGGSRVRSKSGACDASSSRYDLCSSSRYGFNNLKASHDHKSDLGMQKFSKNGNNVSYMGTGYTHSAHTDPVVFSRGISSTEYQDVYTDGASRGNGKVGAIAGSGVYFGPNDPRNLSVPLPGDRQTNQRAEQYAINQALQVILKEIKQNQSNETNITKIKPVRIYTDSKYSLSCLTEWNDRWEANGYKTSAGKDVENSDLIKSNIHLIREINKTYTECGVDSKVDIKHVPAHVGIHGNEAADRLANIGADLNYRNNQARR</sequence>
<comment type="function">
    <text evidence="3 12">Endonuclease that specifically degrades the RNA of RNA-DNA hybrids.</text>
</comment>
<dbReference type="InterPro" id="IPR002156">
    <property type="entry name" value="RNaseH_domain"/>
</dbReference>
<accession>A0A1E3PU38</accession>
<keyword evidence="8 12" id="KW-0479">Metal-binding</keyword>
<feature type="domain" description="RNase H type-1" evidence="14">
    <location>
        <begin position="148"/>
        <end position="318"/>
    </location>
</feature>
<dbReference type="Gene3D" id="3.40.970.10">
    <property type="entry name" value="Ribonuclease H1, N-terminal domain"/>
    <property type="match status" value="1"/>
</dbReference>
<dbReference type="OrthoDB" id="407198at2759"/>
<evidence type="ECO:0000256" key="9">
    <source>
        <dbReference type="ARBA" id="ARBA00022759"/>
    </source>
</evidence>
<dbReference type="GO" id="GO:0000287">
    <property type="term" value="F:magnesium ion binding"/>
    <property type="evidence" value="ECO:0007669"/>
    <property type="project" value="UniProtKB-UniRule"/>
</dbReference>
<evidence type="ECO:0000256" key="5">
    <source>
        <dbReference type="ARBA" id="ARBA00012180"/>
    </source>
</evidence>
<dbReference type="PANTHER" id="PTHR10642">
    <property type="entry name" value="RIBONUCLEASE H1"/>
    <property type="match status" value="1"/>
</dbReference>
<reference evidence="15 16" key="1">
    <citation type="journal article" date="2016" name="Proc. Natl. Acad. Sci. U.S.A.">
        <title>Comparative genomics of biotechnologically important yeasts.</title>
        <authorList>
            <person name="Riley R."/>
            <person name="Haridas S."/>
            <person name="Wolfe K.H."/>
            <person name="Lopes M.R."/>
            <person name="Hittinger C.T."/>
            <person name="Goeker M."/>
            <person name="Salamov A.A."/>
            <person name="Wisecaver J.H."/>
            <person name="Long T.M."/>
            <person name="Calvey C.H."/>
            <person name="Aerts A.L."/>
            <person name="Barry K.W."/>
            <person name="Choi C."/>
            <person name="Clum A."/>
            <person name="Coughlan A.Y."/>
            <person name="Deshpande S."/>
            <person name="Douglass A.P."/>
            <person name="Hanson S.J."/>
            <person name="Klenk H.-P."/>
            <person name="LaButti K.M."/>
            <person name="Lapidus A."/>
            <person name="Lindquist E.A."/>
            <person name="Lipzen A.M."/>
            <person name="Meier-Kolthoff J.P."/>
            <person name="Ohm R.A."/>
            <person name="Otillar R.P."/>
            <person name="Pangilinan J.L."/>
            <person name="Peng Y."/>
            <person name="Rokas A."/>
            <person name="Rosa C.A."/>
            <person name="Scheuner C."/>
            <person name="Sibirny A.A."/>
            <person name="Slot J.C."/>
            <person name="Stielow J.B."/>
            <person name="Sun H."/>
            <person name="Kurtzman C.P."/>
            <person name="Blackwell M."/>
            <person name="Grigoriev I.V."/>
            <person name="Jeffries T.W."/>
        </authorList>
    </citation>
    <scope>NUCLEOTIDE SEQUENCE [LARGE SCALE GENOMIC DNA]</scope>
    <source>
        <strain evidence="15 16">DSM 6958</strain>
    </source>
</reference>
<dbReference type="InterPro" id="IPR017067">
    <property type="entry name" value="RNase_H1_euk"/>
</dbReference>
<dbReference type="EC" id="3.1.26.4" evidence="5 12"/>
<name>A0A1E3PU38_9ASCO</name>
<evidence type="ECO:0000256" key="4">
    <source>
        <dbReference type="ARBA" id="ARBA00005300"/>
    </source>
</evidence>
<protein>
    <recommendedName>
        <fullName evidence="6 12">Ribonuclease H</fullName>
        <shortName evidence="12">RNase H</shortName>
        <ecNumber evidence="5 12">3.1.26.4</ecNumber>
    </recommendedName>
</protein>
<keyword evidence="7 12" id="KW-0540">Nuclease</keyword>
<evidence type="ECO:0000256" key="8">
    <source>
        <dbReference type="ARBA" id="ARBA00022723"/>
    </source>
</evidence>
<dbReference type="Pfam" id="PF01693">
    <property type="entry name" value="Cauli_VI"/>
    <property type="match status" value="1"/>
</dbReference>
<evidence type="ECO:0000256" key="13">
    <source>
        <dbReference type="SAM" id="MobiDB-lite"/>
    </source>
</evidence>
<dbReference type="EMBL" id="KV454406">
    <property type="protein sequence ID" value="ODQ68472.1"/>
    <property type="molecule type" value="Genomic_DNA"/>
</dbReference>
<dbReference type="InterPro" id="IPR009027">
    <property type="entry name" value="Ribosomal_bL9/RNase_H1_N"/>
</dbReference>
<dbReference type="CDD" id="cd09280">
    <property type="entry name" value="RNase_HI_eukaryote_like"/>
    <property type="match status" value="1"/>
</dbReference>
<feature type="region of interest" description="Disordered" evidence="13">
    <location>
        <begin position="64"/>
        <end position="88"/>
    </location>
</feature>
<keyword evidence="10 12" id="KW-0378">Hydrolase</keyword>